<protein>
    <submittedName>
        <fullName evidence="1">Uncharacterized protein</fullName>
    </submittedName>
</protein>
<name>A0ACC0J9M0_CHOFU</name>
<accession>A0ACC0J9M0</accession>
<dbReference type="Proteomes" id="UP001064048">
    <property type="component" value="Chromosome 13"/>
</dbReference>
<reference evidence="1 2" key="1">
    <citation type="journal article" date="2022" name="Genome Biol. Evol.">
        <title>The Spruce Budworm Genome: Reconstructing the Evolutionary History of Antifreeze Proteins.</title>
        <authorList>
            <person name="Beliveau C."/>
            <person name="Gagne P."/>
            <person name="Picq S."/>
            <person name="Vernygora O."/>
            <person name="Keeling C.I."/>
            <person name="Pinkney K."/>
            <person name="Doucet D."/>
            <person name="Wen F."/>
            <person name="Johnston J.S."/>
            <person name="Maaroufi H."/>
            <person name="Boyle B."/>
            <person name="Laroche J."/>
            <person name="Dewar K."/>
            <person name="Juretic N."/>
            <person name="Blackburn G."/>
            <person name="Nisole A."/>
            <person name="Brunet B."/>
            <person name="Brandao M."/>
            <person name="Lumley L."/>
            <person name="Duan J."/>
            <person name="Quan G."/>
            <person name="Lucarotti C.J."/>
            <person name="Roe A.D."/>
            <person name="Sperling F.A.H."/>
            <person name="Levesque R.C."/>
            <person name="Cusson M."/>
        </authorList>
    </citation>
    <scope>NUCLEOTIDE SEQUENCE [LARGE SCALE GENOMIC DNA]</scope>
    <source>
        <strain evidence="1">Glfc:IPQL:Cfum</strain>
    </source>
</reference>
<dbReference type="EMBL" id="CM046113">
    <property type="protein sequence ID" value="KAI8420833.1"/>
    <property type="molecule type" value="Genomic_DNA"/>
</dbReference>
<evidence type="ECO:0000313" key="2">
    <source>
        <dbReference type="Proteomes" id="UP001064048"/>
    </source>
</evidence>
<keyword evidence="2" id="KW-1185">Reference proteome</keyword>
<gene>
    <name evidence="1" type="ORF">MSG28_008033</name>
</gene>
<proteinExistence type="predicted"/>
<evidence type="ECO:0000313" key="1">
    <source>
        <dbReference type="EMBL" id="KAI8420833.1"/>
    </source>
</evidence>
<sequence length="548" mass="61550">MGRLCSRRHITVGGGTPVALQASRTLPPSRAELPSDTLFIATSVWVNFFTFGLWLGSPTVVIPQLRREANTTAVVSDEMESWLTHDYNNFDLNRISTASVVGYAGLPWAVIFPLCMRRYGRKFPFIFASACALTSFIVYCSSSTAIQILAAEIIEGVIFASNSTVSMLVITEYTSPRHRGLFLTLKAASMNIAICIANAIGTFFHWKKIPILGTVCAVYSFSAIFWPESPYWLASKGRFAECMASHRWLKGTGDEAEKELKDLIQAQIEYQESHTNQHVLLKSILFKRFFKYITNKKFYKPTLLSMLMVSVYFSSGKMVCIVYANQMIKKISNSETAAYVGMLILDVITIFAMYFGCFLSKILNRRTLLLNASILAALFLYALSFYLYLIKLSVIKENVIMSLILLVFFSVSVTCGPLIMCGSVYAELIPLRFKTLSIIITVLSAGIVHSTILKISPFIFKTCDMHGTFLFFGISFSICIYLFYAFLPETKDKTLQEIENCFKDNSEKGQELVVAQTLPWTYDKDIKAVGVGASDLLYESLTQNYNHE</sequence>
<comment type="caution">
    <text evidence="1">The sequence shown here is derived from an EMBL/GenBank/DDBJ whole genome shotgun (WGS) entry which is preliminary data.</text>
</comment>
<organism evidence="1 2">
    <name type="scientific">Choristoneura fumiferana</name>
    <name type="common">Spruce budworm moth</name>
    <name type="synonym">Archips fumiferana</name>
    <dbReference type="NCBI Taxonomy" id="7141"/>
    <lineage>
        <taxon>Eukaryota</taxon>
        <taxon>Metazoa</taxon>
        <taxon>Ecdysozoa</taxon>
        <taxon>Arthropoda</taxon>
        <taxon>Hexapoda</taxon>
        <taxon>Insecta</taxon>
        <taxon>Pterygota</taxon>
        <taxon>Neoptera</taxon>
        <taxon>Endopterygota</taxon>
        <taxon>Lepidoptera</taxon>
        <taxon>Glossata</taxon>
        <taxon>Ditrysia</taxon>
        <taxon>Tortricoidea</taxon>
        <taxon>Tortricidae</taxon>
        <taxon>Tortricinae</taxon>
        <taxon>Choristoneura</taxon>
    </lineage>
</organism>